<dbReference type="InterPro" id="IPR006015">
    <property type="entry name" value="Universal_stress_UspA"/>
</dbReference>
<feature type="domain" description="UspA" evidence="2">
    <location>
        <begin position="6"/>
        <end position="138"/>
    </location>
</feature>
<dbReference type="Pfam" id="PF00582">
    <property type="entry name" value="Usp"/>
    <property type="match status" value="2"/>
</dbReference>
<reference evidence="3" key="1">
    <citation type="submission" date="2015-08" db="EMBL/GenBank/DDBJ databases">
        <authorList>
            <person name="Babu N.S."/>
            <person name="Beckwith C.J."/>
            <person name="Beseler K.G."/>
            <person name="Brison A."/>
            <person name="Carone J.V."/>
            <person name="Caskin T.P."/>
            <person name="Diamond M."/>
            <person name="Durham M.E."/>
            <person name="Foxe J.M."/>
            <person name="Go M."/>
            <person name="Henderson B.A."/>
            <person name="Jones I.B."/>
            <person name="McGettigan J.A."/>
            <person name="Micheletti S.J."/>
            <person name="Nasrallah M.E."/>
            <person name="Ortiz D."/>
            <person name="Piller C.R."/>
            <person name="Privatt S.R."/>
            <person name="Schneider S.L."/>
            <person name="Sharp S."/>
            <person name="Smith T.C."/>
            <person name="Stanton J.D."/>
            <person name="Ullery H.E."/>
            <person name="Wilson R.J."/>
            <person name="Serrano M.G."/>
            <person name="Buck G."/>
            <person name="Lee V."/>
            <person name="Wang Y."/>
            <person name="Carvalho R."/>
            <person name="Voegtly L."/>
            <person name="Shi R."/>
            <person name="Duckworth R."/>
            <person name="Johnson A."/>
            <person name="Loviza R."/>
            <person name="Walstead R."/>
            <person name="Shah Z."/>
            <person name="Kiflezghi M."/>
            <person name="Wade K."/>
            <person name="Ball S.L."/>
            <person name="Bradley K.W."/>
            <person name="Asai D.J."/>
            <person name="Bowman C.A."/>
            <person name="Russell D.A."/>
            <person name="Pope W.H."/>
            <person name="Jacobs-Sera D."/>
            <person name="Hendrix R.W."/>
            <person name="Hatfull G.F."/>
        </authorList>
    </citation>
    <scope>NUCLEOTIDE SEQUENCE</scope>
</reference>
<dbReference type="SUPFAM" id="SSF52402">
    <property type="entry name" value="Adenine nucleotide alpha hydrolases-like"/>
    <property type="match status" value="2"/>
</dbReference>
<dbReference type="EMBL" id="CZKA01000034">
    <property type="protein sequence ID" value="CUR57261.1"/>
    <property type="molecule type" value="Genomic_DNA"/>
</dbReference>
<dbReference type="InterPro" id="IPR006016">
    <property type="entry name" value="UspA"/>
</dbReference>
<dbReference type="PRINTS" id="PR01438">
    <property type="entry name" value="UNVRSLSTRESS"/>
</dbReference>
<dbReference type="PANTHER" id="PTHR46268">
    <property type="entry name" value="STRESS RESPONSE PROTEIN NHAX"/>
    <property type="match status" value="1"/>
</dbReference>
<evidence type="ECO:0000313" key="3">
    <source>
        <dbReference type="EMBL" id="CUR57261.1"/>
    </source>
</evidence>
<evidence type="ECO:0000256" key="1">
    <source>
        <dbReference type="ARBA" id="ARBA00008791"/>
    </source>
</evidence>
<organism evidence="3">
    <name type="scientific">metagenome</name>
    <dbReference type="NCBI Taxonomy" id="256318"/>
    <lineage>
        <taxon>unclassified sequences</taxon>
        <taxon>metagenomes</taxon>
    </lineage>
</organism>
<feature type="domain" description="UspA" evidence="2">
    <location>
        <begin position="149"/>
        <end position="283"/>
    </location>
</feature>
<protein>
    <submittedName>
        <fullName evidence="3">Putative UspA domain protein</fullName>
    </submittedName>
</protein>
<dbReference type="Gene3D" id="3.40.50.620">
    <property type="entry name" value="HUPs"/>
    <property type="match status" value="2"/>
</dbReference>
<proteinExistence type="inferred from homology"/>
<gene>
    <name evidence="3" type="ORF">NOCA240019</name>
</gene>
<name>A0A2P2C5J3_9ZZZZ</name>
<accession>A0A2P2C5J3</accession>
<dbReference type="PANTHER" id="PTHR46268:SF6">
    <property type="entry name" value="UNIVERSAL STRESS PROTEIN UP12"/>
    <property type="match status" value="1"/>
</dbReference>
<sequence length="307" mass="32820">MTTTTPLLVAVDGSSAASAAIRYAAQEAKRLETGLQLVHVVPNYLPISPMMPLSPSDLDAPAMKILRRAAKQARTLLGSEKVTATLLHGPRVATLVDLADDVPLVVIGSQQRPAFERLVTGSTLVGLASRAKSPVVGVPDHWMPGEPHHRIVVGIRSAAEAPDLVRRALETGEALGASVVLLHAWELPSEYDDLLVTHGDREEWNARAHRDIDSVLAVVQAAHPDVQVEVRVVHGQPARVLQVASRDADLLLLSRRRRAFPVGHLGGTGRALLHHAACPVEIVAPVAEPLETPQPGSRAGREPVEVN</sequence>
<dbReference type="AlphaFoldDB" id="A0A2P2C5J3"/>
<dbReference type="InterPro" id="IPR014729">
    <property type="entry name" value="Rossmann-like_a/b/a_fold"/>
</dbReference>
<evidence type="ECO:0000259" key="2">
    <source>
        <dbReference type="Pfam" id="PF00582"/>
    </source>
</evidence>
<comment type="similarity">
    <text evidence="1">Belongs to the universal stress protein A family.</text>
</comment>